<evidence type="ECO:0000256" key="3">
    <source>
        <dbReference type="ARBA" id="ARBA00022801"/>
    </source>
</evidence>
<sequence length="348" mass="37679">MSMDSHIRREGRAGRITLTRPKALNALTYDMCLDIAKALEDWRDDPNVDLLILDGQGDKAFCAGGDIAEMYRTGAHGDYAYGRQFWHDEYRMNAALAEYPKPVVSLMQGFTMGGGVGLGGHASHRIVGDSSRISMPECGIGFVPDVGGSCLLARAPGRLGEYLGLTAARMGPGDAIHAGFADAFVPEDAWPQLIATLEQSGDITAISAASRPAPESTLAGHQSRIDTLFSTDTLADLVAALRQDSSTFAAETLKAMMRSSPLSMALTLEMLRRLRSGPLTVRDALALEYRVSWRIMEHGDFLEGIRAAIIDKDRNPNWRHNIDGVPADEVSQMLQPLGADVLSFDGKD</sequence>
<dbReference type="AlphaFoldDB" id="A0A1W1ZBM9"/>
<dbReference type="STRING" id="1387277.SAMN06295998_101433"/>
<evidence type="ECO:0000313" key="6">
    <source>
        <dbReference type="Proteomes" id="UP000192330"/>
    </source>
</evidence>
<keyword evidence="6" id="KW-1185">Reference proteome</keyword>
<dbReference type="SUPFAM" id="SSF52096">
    <property type="entry name" value="ClpP/crotonase"/>
    <property type="match status" value="1"/>
</dbReference>
<dbReference type="EMBL" id="FWYD01000001">
    <property type="protein sequence ID" value="SMC45834.1"/>
    <property type="molecule type" value="Genomic_DNA"/>
</dbReference>
<dbReference type="EC" id="3.1.2.4" evidence="2"/>
<evidence type="ECO:0000256" key="2">
    <source>
        <dbReference type="ARBA" id="ARBA00011915"/>
    </source>
</evidence>
<dbReference type="Proteomes" id="UP000192330">
    <property type="component" value="Unassembled WGS sequence"/>
</dbReference>
<dbReference type="GO" id="GO:0005829">
    <property type="term" value="C:cytosol"/>
    <property type="evidence" value="ECO:0007669"/>
    <property type="project" value="TreeGrafter"/>
</dbReference>
<dbReference type="GO" id="GO:0003860">
    <property type="term" value="F:3-hydroxyisobutyryl-CoA hydrolase activity"/>
    <property type="evidence" value="ECO:0007669"/>
    <property type="project" value="UniProtKB-EC"/>
</dbReference>
<dbReference type="CDD" id="cd06558">
    <property type="entry name" value="crotonase-like"/>
    <property type="match status" value="1"/>
</dbReference>
<dbReference type="Gene3D" id="3.90.226.10">
    <property type="entry name" value="2-enoyl-CoA Hydratase, Chain A, domain 1"/>
    <property type="match status" value="1"/>
</dbReference>
<evidence type="ECO:0000313" key="5">
    <source>
        <dbReference type="EMBL" id="SMC45834.1"/>
    </source>
</evidence>
<dbReference type="RefSeq" id="WP_235866510.1">
    <property type="nucleotide sequence ID" value="NZ_FWYD01000001.1"/>
</dbReference>
<reference evidence="5 6" key="1">
    <citation type="submission" date="2017-04" db="EMBL/GenBank/DDBJ databases">
        <authorList>
            <person name="Afonso C.L."/>
            <person name="Miller P.J."/>
            <person name="Scott M.A."/>
            <person name="Spackman E."/>
            <person name="Goraichik I."/>
            <person name="Dimitrov K.M."/>
            <person name="Suarez D.L."/>
            <person name="Swayne D.E."/>
        </authorList>
    </citation>
    <scope>NUCLEOTIDE SEQUENCE [LARGE SCALE GENOMIC DNA]</scope>
    <source>
        <strain evidence="5 6">CGMCC 1.12644</strain>
    </source>
</reference>
<dbReference type="PANTHER" id="PTHR43176">
    <property type="entry name" value="3-HYDROXYISOBUTYRYL-COA HYDROLASE-RELATED"/>
    <property type="match status" value="1"/>
</dbReference>
<dbReference type="InterPro" id="IPR032259">
    <property type="entry name" value="HIBYL-CoA-H"/>
</dbReference>
<accession>A0A1W1ZBM9</accession>
<comment type="catalytic activity">
    <reaction evidence="1">
        <text>3-hydroxy-2-methylpropanoyl-CoA + H2O = 3-hydroxy-2-methylpropanoate + CoA + H(+)</text>
        <dbReference type="Rhea" id="RHEA:20888"/>
        <dbReference type="ChEBI" id="CHEBI:11805"/>
        <dbReference type="ChEBI" id="CHEBI:15377"/>
        <dbReference type="ChEBI" id="CHEBI:15378"/>
        <dbReference type="ChEBI" id="CHEBI:57287"/>
        <dbReference type="ChEBI" id="CHEBI:57340"/>
        <dbReference type="EC" id="3.1.2.4"/>
    </reaction>
</comment>
<dbReference type="GO" id="GO:0006574">
    <property type="term" value="P:L-valine catabolic process"/>
    <property type="evidence" value="ECO:0007669"/>
    <property type="project" value="TreeGrafter"/>
</dbReference>
<proteinExistence type="predicted"/>
<dbReference type="InterPro" id="IPR029045">
    <property type="entry name" value="ClpP/crotonase-like_dom_sf"/>
</dbReference>
<evidence type="ECO:0000259" key="4">
    <source>
        <dbReference type="Pfam" id="PF16113"/>
    </source>
</evidence>
<dbReference type="Pfam" id="PF16113">
    <property type="entry name" value="ECH_2"/>
    <property type="match status" value="1"/>
</dbReference>
<organism evidence="5 6">
    <name type="scientific">Primorskyibacter flagellatus</name>
    <dbReference type="NCBI Taxonomy" id="1387277"/>
    <lineage>
        <taxon>Bacteria</taxon>
        <taxon>Pseudomonadati</taxon>
        <taxon>Pseudomonadota</taxon>
        <taxon>Alphaproteobacteria</taxon>
        <taxon>Rhodobacterales</taxon>
        <taxon>Roseobacteraceae</taxon>
        <taxon>Primorskyibacter</taxon>
    </lineage>
</organism>
<evidence type="ECO:0000256" key="1">
    <source>
        <dbReference type="ARBA" id="ARBA00001709"/>
    </source>
</evidence>
<gene>
    <name evidence="5" type="ORF">SAMN06295998_101433</name>
</gene>
<dbReference type="InterPro" id="IPR045004">
    <property type="entry name" value="ECH_dom"/>
</dbReference>
<name>A0A1W1ZBM9_9RHOB</name>
<keyword evidence="3" id="KW-0378">Hydrolase</keyword>
<dbReference type="NCBIfam" id="NF004127">
    <property type="entry name" value="PRK05617.1"/>
    <property type="match status" value="1"/>
</dbReference>
<feature type="domain" description="Enoyl-CoA hydratase/isomerase" evidence="4">
    <location>
        <begin position="14"/>
        <end position="333"/>
    </location>
</feature>
<dbReference type="PANTHER" id="PTHR43176:SF3">
    <property type="entry name" value="3-HYDROXYISOBUTYRYL-COA HYDROLASE, MITOCHONDRIAL"/>
    <property type="match status" value="1"/>
</dbReference>
<protein>
    <recommendedName>
        <fullName evidence="2">3-hydroxyisobutyryl-CoA hydrolase</fullName>
        <ecNumber evidence="2">3.1.2.4</ecNumber>
    </recommendedName>
</protein>